<accession>A0ACA9SPJ0</accession>
<feature type="non-terminal residue" evidence="1">
    <location>
        <position position="219"/>
    </location>
</feature>
<proteinExistence type="predicted"/>
<gene>
    <name evidence="1" type="ORF">RPERSI_LOCUS33160</name>
</gene>
<keyword evidence="2" id="KW-1185">Reference proteome</keyword>
<reference evidence="1" key="1">
    <citation type="submission" date="2021-06" db="EMBL/GenBank/DDBJ databases">
        <authorList>
            <person name="Kallberg Y."/>
            <person name="Tangrot J."/>
            <person name="Rosling A."/>
        </authorList>
    </citation>
    <scope>NUCLEOTIDE SEQUENCE</scope>
    <source>
        <strain evidence="1">MA461A</strain>
    </source>
</reference>
<evidence type="ECO:0000313" key="2">
    <source>
        <dbReference type="Proteomes" id="UP000789920"/>
    </source>
</evidence>
<dbReference type="Proteomes" id="UP000789920">
    <property type="component" value="Unassembled WGS sequence"/>
</dbReference>
<feature type="non-terminal residue" evidence="1">
    <location>
        <position position="1"/>
    </location>
</feature>
<dbReference type="EMBL" id="CAJVQC010142215">
    <property type="protein sequence ID" value="CAG8844343.1"/>
    <property type="molecule type" value="Genomic_DNA"/>
</dbReference>
<protein>
    <submittedName>
        <fullName evidence="1">8872_t:CDS:1</fullName>
    </submittedName>
</protein>
<name>A0ACA9SPJ0_9GLOM</name>
<sequence length="219" mass="25602">TNTTYNKLNEIIRHLFPQNRRSVYVNLDLFVQFIHFVGIRHHDYCMKNLIFMLMNSENIANSNTSALELIAPERMRIGIRSFMMILYSMQTSELRPPFPSNPDLFDQRQGLGIKISSDILSDDIFNQAGLKENVDRFCDISYRVAVILDQHFGHLTVLDERNLTKGVVDSPAMITYTYNSLTVAYPRDRQPYFNLMREYVDSLPRLLNKNNRLKVVEML</sequence>
<evidence type="ECO:0000313" key="1">
    <source>
        <dbReference type="EMBL" id="CAG8844343.1"/>
    </source>
</evidence>
<comment type="caution">
    <text evidence="1">The sequence shown here is derived from an EMBL/GenBank/DDBJ whole genome shotgun (WGS) entry which is preliminary data.</text>
</comment>
<organism evidence="1 2">
    <name type="scientific">Racocetra persica</name>
    <dbReference type="NCBI Taxonomy" id="160502"/>
    <lineage>
        <taxon>Eukaryota</taxon>
        <taxon>Fungi</taxon>
        <taxon>Fungi incertae sedis</taxon>
        <taxon>Mucoromycota</taxon>
        <taxon>Glomeromycotina</taxon>
        <taxon>Glomeromycetes</taxon>
        <taxon>Diversisporales</taxon>
        <taxon>Gigasporaceae</taxon>
        <taxon>Racocetra</taxon>
    </lineage>
</organism>